<dbReference type="Proteomes" id="UP000295493">
    <property type="component" value="Unassembled WGS sequence"/>
</dbReference>
<feature type="transmembrane region" description="Helical" evidence="6">
    <location>
        <begin position="43"/>
        <end position="63"/>
    </location>
</feature>
<name>A0A4R6FTE3_9SPHN</name>
<evidence type="ECO:0000256" key="1">
    <source>
        <dbReference type="ARBA" id="ARBA00004651"/>
    </source>
</evidence>
<comment type="subcellular location">
    <subcellularLocation>
        <location evidence="1">Cell membrane</location>
        <topology evidence="1">Multi-pass membrane protein</topology>
    </subcellularLocation>
</comment>
<gene>
    <name evidence="7" type="ORF">EV664_103113</name>
</gene>
<feature type="transmembrane region" description="Helical" evidence="6">
    <location>
        <begin position="217"/>
        <end position="241"/>
    </location>
</feature>
<reference evidence="7 8" key="1">
    <citation type="submission" date="2019-03" db="EMBL/GenBank/DDBJ databases">
        <title>Genomic Encyclopedia of Type Strains, Phase IV (KMG-IV): sequencing the most valuable type-strain genomes for metagenomic binning, comparative biology and taxonomic classification.</title>
        <authorList>
            <person name="Goeker M."/>
        </authorList>
    </citation>
    <scope>NUCLEOTIDE SEQUENCE [LARGE SCALE GENOMIC DNA]</scope>
    <source>
        <strain evidence="7 8">DSM 25059</strain>
    </source>
</reference>
<keyword evidence="5 6" id="KW-0472">Membrane</keyword>
<evidence type="ECO:0000313" key="8">
    <source>
        <dbReference type="Proteomes" id="UP000295493"/>
    </source>
</evidence>
<organism evidence="7 8">
    <name type="scientific">Stakelama pacifica</name>
    <dbReference type="NCBI Taxonomy" id="517720"/>
    <lineage>
        <taxon>Bacteria</taxon>
        <taxon>Pseudomonadati</taxon>
        <taxon>Pseudomonadota</taxon>
        <taxon>Alphaproteobacteria</taxon>
        <taxon>Sphingomonadales</taxon>
        <taxon>Sphingomonadaceae</taxon>
        <taxon>Stakelama</taxon>
    </lineage>
</organism>
<keyword evidence="4 6" id="KW-1133">Transmembrane helix</keyword>
<dbReference type="GO" id="GO:0005886">
    <property type="term" value="C:plasma membrane"/>
    <property type="evidence" value="ECO:0007669"/>
    <property type="project" value="UniProtKB-SubCell"/>
</dbReference>
<dbReference type="AlphaFoldDB" id="A0A4R6FTE3"/>
<feature type="transmembrane region" description="Helical" evidence="6">
    <location>
        <begin position="145"/>
        <end position="172"/>
    </location>
</feature>
<keyword evidence="2" id="KW-1003">Cell membrane</keyword>
<feature type="transmembrane region" description="Helical" evidence="6">
    <location>
        <begin position="114"/>
        <end position="133"/>
    </location>
</feature>
<evidence type="ECO:0000256" key="4">
    <source>
        <dbReference type="ARBA" id="ARBA00022989"/>
    </source>
</evidence>
<feature type="transmembrane region" description="Helical" evidence="6">
    <location>
        <begin position="75"/>
        <end position="94"/>
    </location>
</feature>
<protein>
    <submittedName>
        <fullName evidence="7">Putative membrane protein</fullName>
    </submittedName>
</protein>
<accession>A0A4R6FTE3</accession>
<evidence type="ECO:0000256" key="3">
    <source>
        <dbReference type="ARBA" id="ARBA00022692"/>
    </source>
</evidence>
<evidence type="ECO:0000256" key="2">
    <source>
        <dbReference type="ARBA" id="ARBA00022475"/>
    </source>
</evidence>
<evidence type="ECO:0000313" key="7">
    <source>
        <dbReference type="EMBL" id="TDN84470.1"/>
    </source>
</evidence>
<proteinExistence type="predicted"/>
<keyword evidence="3 6" id="KW-0812">Transmembrane</keyword>
<dbReference type="InterPro" id="IPR019108">
    <property type="entry name" value="Caa3_assmbl_CtaG-rel"/>
</dbReference>
<feature type="transmembrane region" description="Helical" evidence="6">
    <location>
        <begin position="271"/>
        <end position="291"/>
    </location>
</feature>
<evidence type="ECO:0000256" key="5">
    <source>
        <dbReference type="ARBA" id="ARBA00023136"/>
    </source>
</evidence>
<dbReference type="EMBL" id="SNWD01000003">
    <property type="protein sequence ID" value="TDN84470.1"/>
    <property type="molecule type" value="Genomic_DNA"/>
</dbReference>
<feature type="transmembrane region" description="Helical" evidence="6">
    <location>
        <begin position="184"/>
        <end position="205"/>
    </location>
</feature>
<evidence type="ECO:0000256" key="6">
    <source>
        <dbReference type="SAM" id="Phobius"/>
    </source>
</evidence>
<feature type="transmembrane region" description="Helical" evidence="6">
    <location>
        <begin position="12"/>
        <end position="31"/>
    </location>
</feature>
<dbReference type="Pfam" id="PF09678">
    <property type="entry name" value="Caa3_CtaG"/>
    <property type="match status" value="1"/>
</dbReference>
<comment type="caution">
    <text evidence="7">The sequence shown here is derived from an EMBL/GenBank/DDBJ whole genome shotgun (WGS) entry which is preliminary data.</text>
</comment>
<keyword evidence="8" id="KW-1185">Reference proteome</keyword>
<sequence>MQSGLAAAARRHGDLPGIAALLSAMCVLWALSHYRASWMPFWAPWDFSPLWFLAAGFTLWWFLRGLARVPIGAGRTILFLSGMALIWAVLQTHFEYAAQHMFFLNRVQHVVMHHLGPFLIALAWPWETIIAGMPEPARRVARHRYVGRIIGFFRQPEIAIAFFLGLIALWLWPPVHFVAMLDPGLYTVMNWSMVVDGLLFWAVVLDPRGREAAGNSFGMRAAMCVGIIFPQIAGGAIIAFADRDLYGFYAWCGRLYPGIDALSDQRLGGGIVWIPPAMMSVIGLICVLNAMRREQERLSPAPEGGVSSGGWTGR</sequence>